<gene>
    <name evidence="1" type="ORF">UW35_C0010G0037</name>
</gene>
<comment type="caution">
    <text evidence="1">The sequence shown here is derived from an EMBL/GenBank/DDBJ whole genome shotgun (WGS) entry which is preliminary data.</text>
</comment>
<accession>A0A0G1HID2</accession>
<reference evidence="1 2" key="1">
    <citation type="journal article" date="2015" name="Nature">
        <title>rRNA introns, odd ribosomes, and small enigmatic genomes across a large radiation of phyla.</title>
        <authorList>
            <person name="Brown C.T."/>
            <person name="Hug L.A."/>
            <person name="Thomas B.C."/>
            <person name="Sharon I."/>
            <person name="Castelle C.J."/>
            <person name="Singh A."/>
            <person name="Wilkins M.J."/>
            <person name="Williams K.H."/>
            <person name="Banfield J.F."/>
        </authorList>
    </citation>
    <scope>NUCLEOTIDE SEQUENCE [LARGE SCALE GENOMIC DNA]</scope>
</reference>
<dbReference type="Proteomes" id="UP000033861">
    <property type="component" value="Unassembled WGS sequence"/>
</dbReference>
<dbReference type="STRING" id="1618404.UW35_C0010G0037"/>
<organism evidence="1 2">
    <name type="scientific">Candidatus Collierbacteria bacterium GW2011_GWF2_44_15</name>
    <dbReference type="NCBI Taxonomy" id="1618404"/>
    <lineage>
        <taxon>Bacteria</taxon>
        <taxon>Candidatus Collieribacteriota</taxon>
    </lineage>
</organism>
<name>A0A0G1HID2_9BACT</name>
<protein>
    <submittedName>
        <fullName evidence="1">Uncharacterized protein</fullName>
    </submittedName>
</protein>
<proteinExistence type="predicted"/>
<evidence type="ECO:0000313" key="2">
    <source>
        <dbReference type="Proteomes" id="UP000033861"/>
    </source>
</evidence>
<evidence type="ECO:0000313" key="1">
    <source>
        <dbReference type="EMBL" id="KKT46680.1"/>
    </source>
</evidence>
<sequence length="89" mass="9998">MVYKPLIIQYSNGKELIIKPDTVSGEILYSPENDHELHYARITTGSNGEVSVDTLCGLDVGDFTQGLFFETIEDGINRLLSRCSYCFMD</sequence>
<dbReference type="EMBL" id="LCHZ01000010">
    <property type="protein sequence ID" value="KKT46680.1"/>
    <property type="molecule type" value="Genomic_DNA"/>
</dbReference>
<dbReference type="AlphaFoldDB" id="A0A0G1HID2"/>